<dbReference type="RefSeq" id="WP_136839730.1">
    <property type="nucleotide sequence ID" value="NZ_SWBR01000002.1"/>
</dbReference>
<accession>A0A4U1CRR0</accession>
<sequence length="75" mass="8526">MISSGAKKKAKKLNVSFKFLFMRAEGSQLEQITQLIESDMIRPVIDKVFQFEQTNEAMAYVESGRTKGKVVIKVK</sequence>
<comment type="caution">
    <text evidence="1">The sequence shown here is derived from an EMBL/GenBank/DDBJ whole genome shotgun (WGS) entry which is preliminary data.</text>
</comment>
<proteinExistence type="predicted"/>
<dbReference type="Gene3D" id="3.40.50.720">
    <property type="entry name" value="NAD(P)-binding Rossmann-like Domain"/>
    <property type="match status" value="1"/>
</dbReference>
<name>A0A4U1CRR0_9SPHI</name>
<protein>
    <recommendedName>
        <fullName evidence="3">Zinc-binding dehydrogenase</fullName>
    </recommendedName>
</protein>
<dbReference type="Pfam" id="PF13602">
    <property type="entry name" value="ADH_zinc_N_2"/>
    <property type="match status" value="1"/>
</dbReference>
<gene>
    <name evidence="1" type="ORF">FA048_08120</name>
</gene>
<dbReference type="InterPro" id="IPR050700">
    <property type="entry name" value="YIM1/Zinc_Alcohol_DH_Fams"/>
</dbReference>
<dbReference type="PANTHER" id="PTHR11695">
    <property type="entry name" value="ALCOHOL DEHYDROGENASE RELATED"/>
    <property type="match status" value="1"/>
</dbReference>
<evidence type="ECO:0008006" key="3">
    <source>
        <dbReference type="Google" id="ProtNLM"/>
    </source>
</evidence>
<reference evidence="1 2" key="1">
    <citation type="submission" date="2019-04" db="EMBL/GenBank/DDBJ databases">
        <title>Pedobacter sp. RP-3-22 sp. nov., isolated from Arctic soil.</title>
        <authorList>
            <person name="Dahal R.H."/>
            <person name="Kim D.-U."/>
        </authorList>
    </citation>
    <scope>NUCLEOTIDE SEQUENCE [LARGE SCALE GENOMIC DNA]</scope>
    <source>
        <strain evidence="1 2">RP-3-22</strain>
    </source>
</reference>
<dbReference type="Proteomes" id="UP000309488">
    <property type="component" value="Unassembled WGS sequence"/>
</dbReference>
<dbReference type="EMBL" id="SWBR01000002">
    <property type="protein sequence ID" value="TKC10156.1"/>
    <property type="molecule type" value="Genomic_DNA"/>
</dbReference>
<keyword evidence="2" id="KW-1185">Reference proteome</keyword>
<dbReference type="PANTHER" id="PTHR11695:SF294">
    <property type="entry name" value="RETICULON-4-INTERACTING PROTEIN 1, MITOCHONDRIAL"/>
    <property type="match status" value="1"/>
</dbReference>
<evidence type="ECO:0000313" key="2">
    <source>
        <dbReference type="Proteomes" id="UP000309488"/>
    </source>
</evidence>
<dbReference type="AlphaFoldDB" id="A0A4U1CRR0"/>
<dbReference type="OrthoDB" id="9787435at2"/>
<dbReference type="Gene3D" id="3.90.180.10">
    <property type="entry name" value="Medium-chain alcohol dehydrogenases, catalytic domain"/>
    <property type="match status" value="1"/>
</dbReference>
<organism evidence="1 2">
    <name type="scientific">Pedobacter polaris</name>
    <dbReference type="NCBI Taxonomy" id="2571273"/>
    <lineage>
        <taxon>Bacteria</taxon>
        <taxon>Pseudomonadati</taxon>
        <taxon>Bacteroidota</taxon>
        <taxon>Sphingobacteriia</taxon>
        <taxon>Sphingobacteriales</taxon>
        <taxon>Sphingobacteriaceae</taxon>
        <taxon>Pedobacter</taxon>
    </lineage>
</organism>
<evidence type="ECO:0000313" key="1">
    <source>
        <dbReference type="EMBL" id="TKC10156.1"/>
    </source>
</evidence>